<dbReference type="KEGG" id="fer:FNB15_08480"/>
<dbReference type="Gene3D" id="3.90.79.10">
    <property type="entry name" value="Nucleoside Triphosphate Pyrophosphohydrolase"/>
    <property type="match status" value="1"/>
</dbReference>
<evidence type="ECO:0000256" key="3">
    <source>
        <dbReference type="ARBA" id="ARBA00022801"/>
    </source>
</evidence>
<evidence type="ECO:0000256" key="2">
    <source>
        <dbReference type="ARBA" id="ARBA00001946"/>
    </source>
</evidence>
<dbReference type="PRINTS" id="PR00502">
    <property type="entry name" value="NUDIXFAMILY"/>
</dbReference>
<dbReference type="InterPro" id="IPR015797">
    <property type="entry name" value="NUDIX_hydrolase-like_dom_sf"/>
</dbReference>
<dbReference type="SUPFAM" id="SSF55811">
    <property type="entry name" value="Nudix"/>
    <property type="match status" value="1"/>
</dbReference>
<evidence type="ECO:0000313" key="6">
    <source>
        <dbReference type="EMBL" id="QDO97301.1"/>
    </source>
</evidence>
<comment type="cofactor">
    <cofactor evidence="4">
        <name>a divalent metal cation</name>
        <dbReference type="ChEBI" id="CHEBI:60240"/>
    </cofactor>
</comment>
<dbReference type="InterPro" id="IPR000086">
    <property type="entry name" value="NUDIX_hydrolase_dom"/>
</dbReference>
<dbReference type="InterPro" id="IPR022927">
    <property type="entry name" value="RppH"/>
</dbReference>
<dbReference type="OrthoDB" id="9816040at2"/>
<comment type="function">
    <text evidence="4">Accelerates the degradation of transcripts by removing pyrophosphate from the 5'-end of triphosphorylated RNA, leading to a more labile monophosphorylated state that can stimulate subsequent ribonuclease cleavage.</text>
</comment>
<dbReference type="GO" id="GO:0019693">
    <property type="term" value="P:ribose phosphate metabolic process"/>
    <property type="evidence" value="ECO:0007669"/>
    <property type="project" value="TreeGrafter"/>
</dbReference>
<dbReference type="PANTHER" id="PTHR11839">
    <property type="entry name" value="UDP/ADP-SUGAR PYROPHOSPHATASE"/>
    <property type="match status" value="1"/>
</dbReference>
<dbReference type="RefSeq" id="WP_144068282.1">
    <property type="nucleotide sequence ID" value="NZ_CP041636.1"/>
</dbReference>
<dbReference type="Pfam" id="PF00293">
    <property type="entry name" value="NUDIX"/>
    <property type="match status" value="1"/>
</dbReference>
<feature type="domain" description="Nudix hydrolase" evidence="5">
    <location>
        <begin position="11"/>
        <end position="155"/>
    </location>
</feature>
<dbReference type="CDD" id="cd03671">
    <property type="entry name" value="NUDIX_Ap4A_hydrolase_plant_like"/>
    <property type="match status" value="1"/>
</dbReference>
<dbReference type="GO" id="GO:0008893">
    <property type="term" value="F:guanosine-3',5'-bis(diphosphate) 3'-diphosphatase activity"/>
    <property type="evidence" value="ECO:0007669"/>
    <property type="project" value="TreeGrafter"/>
</dbReference>
<dbReference type="NCBIfam" id="NF001938">
    <property type="entry name" value="PRK00714.1-5"/>
    <property type="match status" value="1"/>
</dbReference>
<sequence>MSTAAGRDARPYRDGVGIALLNDADLVFVGQRIDQTAEAWQMPQGGIDPGEDPLTAALREMEEEIGVPAKLAEIIAESRDWLTYDLPPDLADKVWKGRYRGQRQKWYLARFKGQDTDINLQTAHPEFNLWRWLPFRQLPDMIVPFKRPIYELIVAEFADKVRT</sequence>
<organism evidence="6 7">
    <name type="scientific">Ferrovibrio terrae</name>
    <dbReference type="NCBI Taxonomy" id="2594003"/>
    <lineage>
        <taxon>Bacteria</taxon>
        <taxon>Pseudomonadati</taxon>
        <taxon>Pseudomonadota</taxon>
        <taxon>Alphaproteobacteria</taxon>
        <taxon>Rhodospirillales</taxon>
        <taxon>Rhodospirillaceae</taxon>
        <taxon>Ferrovibrio</taxon>
    </lineage>
</organism>
<evidence type="ECO:0000313" key="7">
    <source>
        <dbReference type="Proteomes" id="UP000317496"/>
    </source>
</evidence>
<gene>
    <name evidence="4" type="primary">rppH</name>
    <name evidence="4" type="synonym">nudH</name>
    <name evidence="6" type="ORF">FNB15_08480</name>
</gene>
<dbReference type="EMBL" id="CP041636">
    <property type="protein sequence ID" value="QDO97301.1"/>
    <property type="molecule type" value="Genomic_DNA"/>
</dbReference>
<accession>A0A516H0K0</accession>
<feature type="short sequence motif" description="Nudix box" evidence="4">
    <location>
        <begin position="45"/>
        <end position="66"/>
    </location>
</feature>
<comment type="cofactor">
    <cofactor evidence="2">
        <name>Mg(2+)</name>
        <dbReference type="ChEBI" id="CHEBI:18420"/>
    </cofactor>
</comment>
<dbReference type="PANTHER" id="PTHR11839:SF22">
    <property type="entry name" value="NUDIX HYDROLASE 26, CHLOROPLASTIC"/>
    <property type="match status" value="1"/>
</dbReference>
<protein>
    <recommendedName>
        <fullName evidence="4">RNA pyrophosphohydrolase</fullName>
        <ecNumber evidence="4">3.6.1.-</ecNumber>
    </recommendedName>
    <alternativeName>
        <fullName evidence="4">(Di)nucleoside polyphosphate hydrolase</fullName>
    </alternativeName>
</protein>
<comment type="similarity">
    <text evidence="4">Belongs to the Nudix hydrolase family. RppH subfamily.</text>
</comment>
<proteinExistence type="inferred from homology"/>
<evidence type="ECO:0000259" key="5">
    <source>
        <dbReference type="PROSITE" id="PS51462"/>
    </source>
</evidence>
<reference evidence="6 7" key="1">
    <citation type="submission" date="2019-07" db="EMBL/GenBank/DDBJ databases">
        <title>Genome sequencing for Ferrovibrio sp. K5.</title>
        <authorList>
            <person name="Park S.-J."/>
        </authorList>
    </citation>
    <scope>NUCLEOTIDE SEQUENCE [LARGE SCALE GENOMIC DNA]</scope>
    <source>
        <strain evidence="6 7">K5</strain>
    </source>
</reference>
<dbReference type="InterPro" id="IPR020084">
    <property type="entry name" value="NUDIX_hydrolase_CS"/>
</dbReference>
<dbReference type="NCBIfam" id="NF001936">
    <property type="entry name" value="PRK00714.1-3"/>
    <property type="match status" value="1"/>
</dbReference>
<dbReference type="PROSITE" id="PS00893">
    <property type="entry name" value="NUDIX_BOX"/>
    <property type="match status" value="1"/>
</dbReference>
<dbReference type="PROSITE" id="PS51462">
    <property type="entry name" value="NUDIX"/>
    <property type="match status" value="1"/>
</dbReference>
<dbReference type="EC" id="3.6.1.-" evidence="4"/>
<dbReference type="Proteomes" id="UP000317496">
    <property type="component" value="Chromosome"/>
</dbReference>
<evidence type="ECO:0000256" key="4">
    <source>
        <dbReference type="HAMAP-Rule" id="MF_00298"/>
    </source>
</evidence>
<dbReference type="AlphaFoldDB" id="A0A516H0K0"/>
<dbReference type="HAMAP" id="MF_00298">
    <property type="entry name" value="Nudix_RppH"/>
    <property type="match status" value="1"/>
</dbReference>
<dbReference type="GO" id="GO:0034432">
    <property type="term" value="F:bis(5'-adenosyl)-pentaphosphatase activity"/>
    <property type="evidence" value="ECO:0007669"/>
    <property type="project" value="TreeGrafter"/>
</dbReference>
<name>A0A516H0K0_9PROT</name>
<dbReference type="InterPro" id="IPR020476">
    <property type="entry name" value="Nudix_hydrolase"/>
</dbReference>
<keyword evidence="7" id="KW-1185">Reference proteome</keyword>
<dbReference type="GO" id="GO:0006753">
    <property type="term" value="P:nucleoside phosphate metabolic process"/>
    <property type="evidence" value="ECO:0007669"/>
    <property type="project" value="TreeGrafter"/>
</dbReference>
<evidence type="ECO:0000256" key="1">
    <source>
        <dbReference type="ARBA" id="ARBA00001936"/>
    </source>
</evidence>
<comment type="cofactor">
    <cofactor evidence="1">
        <name>Mn(2+)</name>
        <dbReference type="ChEBI" id="CHEBI:29035"/>
    </cofactor>
</comment>
<keyword evidence="3 4" id="KW-0378">Hydrolase</keyword>